<sequence>MRAGTGMRCDSNILGLRCMVVVSCNECFYFTVVLAFEDMLAQTGPMNRHRPVANNQVGCPVFLAARRLNSVSLSHAKSDYKQLSSKPVEIYKLYQIVRSISNHSDAKFWLGIDLGKRTPDCCWS</sequence>
<accession>A0AAV4JCP5</accession>
<comment type="caution">
    <text evidence="1">The sequence shown here is derived from an EMBL/GenBank/DDBJ whole genome shotgun (WGS) entry which is preliminary data.</text>
</comment>
<dbReference type="AlphaFoldDB" id="A0AAV4JCP5"/>
<gene>
    <name evidence="1" type="ORF">ElyMa_005039300</name>
</gene>
<dbReference type="EMBL" id="BMAT01010075">
    <property type="protein sequence ID" value="GFS19693.1"/>
    <property type="molecule type" value="Genomic_DNA"/>
</dbReference>
<organism evidence="1 2">
    <name type="scientific">Elysia marginata</name>
    <dbReference type="NCBI Taxonomy" id="1093978"/>
    <lineage>
        <taxon>Eukaryota</taxon>
        <taxon>Metazoa</taxon>
        <taxon>Spiralia</taxon>
        <taxon>Lophotrochozoa</taxon>
        <taxon>Mollusca</taxon>
        <taxon>Gastropoda</taxon>
        <taxon>Heterobranchia</taxon>
        <taxon>Euthyneura</taxon>
        <taxon>Panpulmonata</taxon>
        <taxon>Sacoglossa</taxon>
        <taxon>Placobranchoidea</taxon>
        <taxon>Plakobranchidae</taxon>
        <taxon>Elysia</taxon>
    </lineage>
</organism>
<protein>
    <submittedName>
        <fullName evidence="1">Uncharacterized protein</fullName>
    </submittedName>
</protein>
<dbReference type="Proteomes" id="UP000762676">
    <property type="component" value="Unassembled WGS sequence"/>
</dbReference>
<keyword evidence="2" id="KW-1185">Reference proteome</keyword>
<evidence type="ECO:0000313" key="2">
    <source>
        <dbReference type="Proteomes" id="UP000762676"/>
    </source>
</evidence>
<proteinExistence type="predicted"/>
<evidence type="ECO:0000313" key="1">
    <source>
        <dbReference type="EMBL" id="GFS19693.1"/>
    </source>
</evidence>
<reference evidence="1 2" key="1">
    <citation type="journal article" date="2021" name="Elife">
        <title>Chloroplast acquisition without the gene transfer in kleptoplastic sea slugs, Plakobranchus ocellatus.</title>
        <authorList>
            <person name="Maeda T."/>
            <person name="Takahashi S."/>
            <person name="Yoshida T."/>
            <person name="Shimamura S."/>
            <person name="Takaki Y."/>
            <person name="Nagai Y."/>
            <person name="Toyoda A."/>
            <person name="Suzuki Y."/>
            <person name="Arimoto A."/>
            <person name="Ishii H."/>
            <person name="Satoh N."/>
            <person name="Nishiyama T."/>
            <person name="Hasebe M."/>
            <person name="Maruyama T."/>
            <person name="Minagawa J."/>
            <person name="Obokata J."/>
            <person name="Shigenobu S."/>
        </authorList>
    </citation>
    <scope>NUCLEOTIDE SEQUENCE [LARGE SCALE GENOMIC DNA]</scope>
</reference>
<name>A0AAV4JCP5_9GAST</name>